<dbReference type="InterPro" id="IPR036866">
    <property type="entry name" value="RibonucZ/Hydroxyglut_hydro"/>
</dbReference>
<dbReference type="Proteomes" id="UP000267251">
    <property type="component" value="Unassembled WGS sequence"/>
</dbReference>
<evidence type="ECO:0000256" key="3">
    <source>
        <dbReference type="ARBA" id="ARBA00022664"/>
    </source>
</evidence>
<evidence type="ECO:0000313" key="10">
    <source>
        <dbReference type="Proteomes" id="UP000267251"/>
    </source>
</evidence>
<keyword evidence="3 6" id="KW-0507">mRNA processing</keyword>
<dbReference type="PANTHER" id="PTHR45922:SF1">
    <property type="entry name" value="CLEAVAGE AND POLYADENYLATION SPECIFICITY FACTOR SUBUNIT 2"/>
    <property type="match status" value="1"/>
</dbReference>
<dbReference type="Pfam" id="PF10996">
    <property type="entry name" value="Beta-Casp"/>
    <property type="match status" value="1"/>
</dbReference>
<dbReference type="GO" id="GO:0006398">
    <property type="term" value="P:mRNA 3'-end processing by stem-loop binding and cleavage"/>
    <property type="evidence" value="ECO:0007669"/>
    <property type="project" value="InterPro"/>
</dbReference>
<dbReference type="EMBL" id="KZ988256">
    <property type="protein sequence ID" value="RKP12642.1"/>
    <property type="molecule type" value="Genomic_DNA"/>
</dbReference>
<dbReference type="InterPro" id="IPR001279">
    <property type="entry name" value="Metallo-B-lactamas"/>
</dbReference>
<keyword evidence="4 6" id="KW-0694">RNA-binding</keyword>
<evidence type="ECO:0000256" key="1">
    <source>
        <dbReference type="ARBA" id="ARBA00004123"/>
    </source>
</evidence>
<dbReference type="AlphaFoldDB" id="A0A4P9Y262"/>
<dbReference type="GO" id="GO:0003723">
    <property type="term" value="F:RNA binding"/>
    <property type="evidence" value="ECO:0007669"/>
    <property type="project" value="UniProtKB-KW"/>
</dbReference>
<dbReference type="Pfam" id="PF07521">
    <property type="entry name" value="RMMBL"/>
    <property type="match status" value="1"/>
</dbReference>
<evidence type="ECO:0000256" key="6">
    <source>
        <dbReference type="RuleBase" id="RU365006"/>
    </source>
</evidence>
<dbReference type="OrthoDB" id="64353at2759"/>
<dbReference type="InterPro" id="IPR035639">
    <property type="entry name" value="CPSF2_MBL"/>
</dbReference>
<dbReference type="InterPro" id="IPR022712">
    <property type="entry name" value="Beta_Casp"/>
</dbReference>
<dbReference type="GO" id="GO:0005847">
    <property type="term" value="C:mRNA cleavage and polyadenylation specificity factor complex"/>
    <property type="evidence" value="ECO:0007669"/>
    <property type="project" value="InterPro"/>
</dbReference>
<feature type="domain" description="Beta-Casp" evidence="8">
    <location>
        <begin position="249"/>
        <end position="371"/>
    </location>
</feature>
<dbReference type="InterPro" id="IPR011108">
    <property type="entry name" value="RMMBL"/>
</dbReference>
<dbReference type="Pfam" id="PF16661">
    <property type="entry name" value="Lactamase_B_6"/>
    <property type="match status" value="1"/>
</dbReference>
<feature type="compositionally biased region" description="Polar residues" evidence="7">
    <location>
        <begin position="427"/>
        <end position="437"/>
    </location>
</feature>
<evidence type="ECO:0000313" key="9">
    <source>
        <dbReference type="EMBL" id="RKP12642.1"/>
    </source>
</evidence>
<dbReference type="CDD" id="cd16293">
    <property type="entry name" value="CPSF2-like_MBL-fold"/>
    <property type="match status" value="1"/>
</dbReference>
<name>A0A4P9Y262_9FUNG</name>
<organism evidence="9 10">
    <name type="scientific">Piptocephalis cylindrospora</name>
    <dbReference type="NCBI Taxonomy" id="1907219"/>
    <lineage>
        <taxon>Eukaryota</taxon>
        <taxon>Fungi</taxon>
        <taxon>Fungi incertae sedis</taxon>
        <taxon>Zoopagomycota</taxon>
        <taxon>Zoopagomycotina</taxon>
        <taxon>Zoopagomycetes</taxon>
        <taxon>Zoopagales</taxon>
        <taxon>Piptocephalidaceae</taxon>
        <taxon>Piptocephalis</taxon>
    </lineage>
</organism>
<dbReference type="PANTHER" id="PTHR45922">
    <property type="entry name" value="CLEAVAGE AND POLYADENYLATION SPECIFICITY FACTOR SUBUNIT 2"/>
    <property type="match status" value="1"/>
</dbReference>
<dbReference type="Pfam" id="PF13299">
    <property type="entry name" value="CPSF100_C"/>
    <property type="match status" value="1"/>
</dbReference>
<evidence type="ECO:0000259" key="8">
    <source>
        <dbReference type="SMART" id="SM01027"/>
    </source>
</evidence>
<evidence type="ECO:0000256" key="4">
    <source>
        <dbReference type="ARBA" id="ARBA00022884"/>
    </source>
</evidence>
<dbReference type="SUPFAM" id="SSF56281">
    <property type="entry name" value="Metallo-hydrolase/oxidoreductase"/>
    <property type="match status" value="1"/>
</dbReference>
<accession>A0A4P9Y262</accession>
<feature type="region of interest" description="Disordered" evidence="7">
    <location>
        <begin position="391"/>
        <end position="437"/>
    </location>
</feature>
<keyword evidence="5 6" id="KW-0539">Nucleus</keyword>
<proteinExistence type="inferred from homology"/>
<dbReference type="Gene3D" id="3.60.15.10">
    <property type="entry name" value="Ribonuclease Z/Hydroxyacylglutathione hydrolase-like"/>
    <property type="match status" value="1"/>
</dbReference>
<gene>
    <name evidence="9" type="ORF">BJ684DRAFT_11212</name>
</gene>
<comment type="subcellular location">
    <subcellularLocation>
        <location evidence="1 6">Nucleus</location>
    </subcellularLocation>
</comment>
<comment type="similarity">
    <text evidence="2 6">Belongs to the metallo-beta-lactamase superfamily. RNA-metabolizing metallo-beta-lactamase-like family. CPSF2/YSH1 subfamily.</text>
</comment>
<dbReference type="SMART" id="SM01027">
    <property type="entry name" value="Beta-Casp"/>
    <property type="match status" value="1"/>
</dbReference>
<dbReference type="FunFam" id="3.60.15.10:FF:000008">
    <property type="entry name" value="Cleavage and polyadenylation specificity factor subunit 2"/>
    <property type="match status" value="1"/>
</dbReference>
<dbReference type="InterPro" id="IPR025069">
    <property type="entry name" value="Cpsf2_C"/>
</dbReference>
<evidence type="ECO:0000256" key="2">
    <source>
        <dbReference type="ARBA" id="ARBA00010624"/>
    </source>
</evidence>
<sequence>MTSIVNFTALTGSLSDKPLCYLLRVDDALFLLDCGWDDRFLPEDLELLAAYARQVNVLLLSHPDLTHLGAYPYAQASLGLDAAVYATLPTQNMGRMCLQDAVLRRMEGEDFTLMTPASVNDAFDRIQPLRYSQPTSLLGKCLGISITAYAAGHTIGGTIWKIQKESDEIVYAVDINHRRELHLNGTALHSNGTILDALHRPSLLITSTHSSLSSTAPRKDRHASLHSTLSETLLSGGNVLLPIDASSRVLELLYLLEQHWSLHRLSYPIFFLSKTAYRTIHYAKSMLEWMGDGITEQFATTRENPFDLRHIRLCHRVEEVEAVQGPKVVLATGSSLLSGPSRVLLSQWAPHPENVLLLTQRSFPSSMANQLLSLWEEASGVSAQQGLGERGMMGAESKAPQNSLLSKEGDEGIVPSRKRERPKESDSNPNDPSSHVLHQQFDVYVRDLYQGGRKRVFLGDALLRMFPFQERRRRFNEYGEAIHAEDYMKASDLQAASSLAKASFGPSDPLMDSVSPSSSKKAQSEPVKYITLDEGPITWQCKVQYIDMEGLSDGRSLHMILPQVNPRKVLFVAGNRKETNAMSETCLALSAFTRDVQIPHEGLALNVSSSTNIYRLRLGDQLNKDNEVMEEAKRPVPILHAFTDVQHAPHSPSPPVPQLPGMSLKEKSTLVGEVRLPELRRLIQASGLQADFRGEGVLVCTPGGVTIRKTATGKVAIQGPLSEVYFKVRKLLYSQFAIV</sequence>
<protein>
    <recommendedName>
        <fullName evidence="6">Cleavage and polyadenylation specificity factor subunit 2</fullName>
    </recommendedName>
    <alternativeName>
        <fullName evidence="6">Cleavage and polyadenylation specificity factor 100 kDa subunit</fullName>
    </alternativeName>
</protein>
<keyword evidence="10" id="KW-1185">Reference proteome</keyword>
<evidence type="ECO:0000256" key="5">
    <source>
        <dbReference type="ARBA" id="ARBA00023242"/>
    </source>
</evidence>
<evidence type="ECO:0000256" key="7">
    <source>
        <dbReference type="SAM" id="MobiDB-lite"/>
    </source>
</evidence>
<reference evidence="10" key="1">
    <citation type="journal article" date="2018" name="Nat. Microbiol.">
        <title>Leveraging single-cell genomics to expand the fungal tree of life.</title>
        <authorList>
            <person name="Ahrendt S.R."/>
            <person name="Quandt C.A."/>
            <person name="Ciobanu D."/>
            <person name="Clum A."/>
            <person name="Salamov A."/>
            <person name="Andreopoulos B."/>
            <person name="Cheng J.F."/>
            <person name="Woyke T."/>
            <person name="Pelin A."/>
            <person name="Henrissat B."/>
            <person name="Reynolds N.K."/>
            <person name="Benny G.L."/>
            <person name="Smith M.E."/>
            <person name="James T.Y."/>
            <person name="Grigoriev I.V."/>
        </authorList>
    </citation>
    <scope>NUCLEOTIDE SEQUENCE [LARGE SCALE GENOMIC DNA]</scope>
</reference>
<dbReference type="InterPro" id="IPR027075">
    <property type="entry name" value="CPSF2"/>
</dbReference>